<evidence type="ECO:0000256" key="5">
    <source>
        <dbReference type="ARBA" id="ARBA00048508"/>
    </source>
</evidence>
<dbReference type="EMBL" id="CP000859">
    <property type="protein sequence ID" value="ABW67888.1"/>
    <property type="molecule type" value="Genomic_DNA"/>
</dbReference>
<name>A8ZTV5_DESOH</name>
<comment type="pathway">
    <text evidence="8">Lipid metabolism; fatty acid biosynthesis.</text>
</comment>
<dbReference type="Pfam" id="PF13561">
    <property type="entry name" value="adh_short_C2"/>
    <property type="match status" value="1"/>
</dbReference>
<dbReference type="AlphaFoldDB" id="A8ZTV5"/>
<dbReference type="GO" id="GO:0004316">
    <property type="term" value="F:3-oxoacyl-[acyl-carrier-protein] reductase (NADPH) activity"/>
    <property type="evidence" value="ECO:0007669"/>
    <property type="project" value="UniProtKB-UniRule"/>
</dbReference>
<evidence type="ECO:0000256" key="4">
    <source>
        <dbReference type="ARBA" id="ARBA00023002"/>
    </source>
</evidence>
<evidence type="ECO:0000256" key="3">
    <source>
        <dbReference type="ARBA" id="ARBA00022857"/>
    </source>
</evidence>
<dbReference type="RefSeq" id="WP_012175500.1">
    <property type="nucleotide sequence ID" value="NC_009943.1"/>
</dbReference>
<dbReference type="Proteomes" id="UP000008561">
    <property type="component" value="Chromosome"/>
</dbReference>
<evidence type="ECO:0000313" key="10">
    <source>
        <dbReference type="EMBL" id="ABW67888.1"/>
    </source>
</evidence>
<dbReference type="OrthoDB" id="9804774at2"/>
<feature type="domain" description="Ketoreductase" evidence="9">
    <location>
        <begin position="9"/>
        <end position="189"/>
    </location>
</feature>
<accession>A8ZTV5</accession>
<dbReference type="EC" id="1.1.1.100" evidence="8"/>
<keyword evidence="11" id="KW-1185">Reference proteome</keyword>
<dbReference type="InterPro" id="IPR036291">
    <property type="entry name" value="NAD(P)-bd_dom_sf"/>
</dbReference>
<keyword evidence="3 7" id="KW-0521">NADP</keyword>
<organism evidence="10 11">
    <name type="scientific">Desulfosudis oleivorans (strain DSM 6200 / JCM 39069 / Hxd3)</name>
    <name type="common">Desulfococcus oleovorans</name>
    <dbReference type="NCBI Taxonomy" id="96561"/>
    <lineage>
        <taxon>Bacteria</taxon>
        <taxon>Pseudomonadati</taxon>
        <taxon>Thermodesulfobacteriota</taxon>
        <taxon>Desulfobacteria</taxon>
        <taxon>Desulfobacterales</taxon>
        <taxon>Desulfosudaceae</taxon>
        <taxon>Desulfosudis</taxon>
    </lineage>
</organism>
<dbReference type="KEGG" id="dol:Dole_2084"/>
<dbReference type="InterPro" id="IPR020904">
    <property type="entry name" value="Sc_DH/Rdtase_CS"/>
</dbReference>
<dbReference type="FunFam" id="3.40.50.720:FF:000115">
    <property type="entry name" value="3-oxoacyl-[acyl-carrier-protein] reductase FabG"/>
    <property type="match status" value="1"/>
</dbReference>
<dbReference type="GO" id="GO:0051287">
    <property type="term" value="F:NAD binding"/>
    <property type="evidence" value="ECO:0007669"/>
    <property type="project" value="UniProtKB-UniRule"/>
</dbReference>
<comment type="function">
    <text evidence="1 8">Catalyzes the NADPH-dependent reduction of beta-ketoacyl-ACP substrates to beta-hydroxyacyl-ACP products, the first reductive step in the elongation cycle of fatty acid biosynthesis.</text>
</comment>
<feature type="binding site" evidence="7">
    <location>
        <position position="93"/>
    </location>
    <ligand>
        <name>NADP(+)</name>
        <dbReference type="ChEBI" id="CHEBI:58349"/>
    </ligand>
</feature>
<evidence type="ECO:0000313" key="11">
    <source>
        <dbReference type="Proteomes" id="UP000008561"/>
    </source>
</evidence>
<comment type="catalytic activity">
    <reaction evidence="5 8">
        <text>a (3R)-hydroxyacyl-[ACP] + NADP(+) = a 3-oxoacyl-[ACP] + NADPH + H(+)</text>
        <dbReference type="Rhea" id="RHEA:17397"/>
        <dbReference type="Rhea" id="RHEA-COMP:9916"/>
        <dbReference type="Rhea" id="RHEA-COMP:9945"/>
        <dbReference type="ChEBI" id="CHEBI:15378"/>
        <dbReference type="ChEBI" id="CHEBI:57783"/>
        <dbReference type="ChEBI" id="CHEBI:58349"/>
        <dbReference type="ChEBI" id="CHEBI:78776"/>
        <dbReference type="ChEBI" id="CHEBI:78827"/>
        <dbReference type="EC" id="1.1.1.100"/>
    </reaction>
</comment>
<dbReference type="PRINTS" id="PR00080">
    <property type="entry name" value="SDRFAMILY"/>
</dbReference>
<keyword evidence="8" id="KW-0444">Lipid biosynthesis</keyword>
<dbReference type="UniPathway" id="UPA00094"/>
<keyword evidence="8" id="KW-0276">Fatty acid metabolism</keyword>
<dbReference type="HOGENOM" id="CLU_010194_1_3_7"/>
<gene>
    <name evidence="10" type="ordered locus">Dole_2084</name>
</gene>
<evidence type="ECO:0000256" key="2">
    <source>
        <dbReference type="ARBA" id="ARBA00006484"/>
    </source>
</evidence>
<dbReference type="GO" id="GO:0006633">
    <property type="term" value="P:fatty acid biosynthetic process"/>
    <property type="evidence" value="ECO:0007669"/>
    <property type="project" value="UniProtKB-UniPathway"/>
</dbReference>
<dbReference type="PANTHER" id="PTHR42879:SF2">
    <property type="entry name" value="3-OXOACYL-[ACYL-CARRIER-PROTEIN] REDUCTASE FABG"/>
    <property type="match status" value="1"/>
</dbReference>
<proteinExistence type="inferred from homology"/>
<keyword evidence="8" id="KW-0443">Lipid metabolism</keyword>
<dbReference type="SMART" id="SM00822">
    <property type="entry name" value="PKS_KR"/>
    <property type="match status" value="1"/>
</dbReference>
<sequence length="250" mass="25977">MTMPGHQKRVVVVTGGSRGIGRAICLAFADAGTRVYVNYAASVDQAEETKKQVEARGGSAVCIQADVSREADVTALFKTVVAESGRIDVLVNNAGISRDGLVPRMSGADWDDVMAVNLRGAFFCIKAASRQMLKQRGGRIINITSVVGFSGNAGQANYAAAKAGLAGLTRSVALEFASRNITVNAVAPGLVNTDMAAGLSDQDRERIAEKIPLGRMGTSDDVAGVVAFLASDAAAYITGQVVHVNGGLYL</sequence>
<dbReference type="InterPro" id="IPR050259">
    <property type="entry name" value="SDR"/>
</dbReference>
<dbReference type="PANTHER" id="PTHR42879">
    <property type="entry name" value="3-OXOACYL-(ACYL-CARRIER-PROTEIN) REDUCTASE"/>
    <property type="match status" value="1"/>
</dbReference>
<dbReference type="Gene3D" id="3.40.50.720">
    <property type="entry name" value="NAD(P)-binding Rossmann-like Domain"/>
    <property type="match status" value="1"/>
</dbReference>
<dbReference type="InterPro" id="IPR057326">
    <property type="entry name" value="KR_dom"/>
</dbReference>
<dbReference type="InterPro" id="IPR002347">
    <property type="entry name" value="SDR_fam"/>
</dbReference>
<dbReference type="PRINTS" id="PR00081">
    <property type="entry name" value="GDHRDH"/>
</dbReference>
<dbReference type="NCBIfam" id="NF009466">
    <property type="entry name" value="PRK12826.1-2"/>
    <property type="match status" value="1"/>
</dbReference>
<evidence type="ECO:0000256" key="1">
    <source>
        <dbReference type="ARBA" id="ARBA00002607"/>
    </source>
</evidence>
<protein>
    <recommendedName>
        <fullName evidence="8">3-oxoacyl-[acyl-carrier-protein] reductase</fullName>
        <ecNumber evidence="8">1.1.1.100</ecNumber>
    </recommendedName>
</protein>
<dbReference type="NCBIfam" id="NF005559">
    <property type="entry name" value="PRK07231.1"/>
    <property type="match status" value="1"/>
</dbReference>
<keyword evidence="8" id="KW-0275">Fatty acid biosynthesis</keyword>
<dbReference type="InterPro" id="IPR011284">
    <property type="entry name" value="3oxo_ACP_reduc"/>
</dbReference>
<comment type="subunit">
    <text evidence="8">Homotetramer.</text>
</comment>
<dbReference type="PROSITE" id="PS00061">
    <property type="entry name" value="ADH_SHORT"/>
    <property type="match status" value="1"/>
</dbReference>
<evidence type="ECO:0000259" key="9">
    <source>
        <dbReference type="SMART" id="SM00822"/>
    </source>
</evidence>
<comment type="similarity">
    <text evidence="2 8">Belongs to the short-chain dehydrogenases/reductases (SDR) family.</text>
</comment>
<dbReference type="NCBIfam" id="TIGR01830">
    <property type="entry name" value="3oxo_ACP_reduc"/>
    <property type="match status" value="1"/>
</dbReference>
<keyword evidence="4 8" id="KW-0560">Oxidoreductase</keyword>
<evidence type="ECO:0000256" key="8">
    <source>
        <dbReference type="RuleBase" id="RU366074"/>
    </source>
</evidence>
<dbReference type="SUPFAM" id="SSF51735">
    <property type="entry name" value="NAD(P)-binding Rossmann-fold domains"/>
    <property type="match status" value="1"/>
</dbReference>
<evidence type="ECO:0000256" key="6">
    <source>
        <dbReference type="PIRSR" id="PIRSR611284-1"/>
    </source>
</evidence>
<feature type="binding site" evidence="7">
    <location>
        <begin position="15"/>
        <end position="18"/>
    </location>
    <ligand>
        <name>NADP(+)</name>
        <dbReference type="ChEBI" id="CHEBI:58349"/>
    </ligand>
</feature>
<dbReference type="eggNOG" id="COG1028">
    <property type="taxonomic scope" value="Bacteria"/>
</dbReference>
<evidence type="ECO:0000256" key="7">
    <source>
        <dbReference type="PIRSR" id="PIRSR611284-2"/>
    </source>
</evidence>
<dbReference type="STRING" id="96561.Dole_2084"/>
<feature type="active site" description="Proton acceptor" evidence="6">
    <location>
        <position position="158"/>
    </location>
</feature>
<reference evidence="10 11" key="1">
    <citation type="submission" date="2007-10" db="EMBL/GenBank/DDBJ databases">
        <title>Complete sequence of Desulfococcus oleovorans Hxd3.</title>
        <authorList>
            <consortium name="US DOE Joint Genome Institute"/>
            <person name="Copeland A."/>
            <person name="Lucas S."/>
            <person name="Lapidus A."/>
            <person name="Barry K."/>
            <person name="Glavina del Rio T."/>
            <person name="Dalin E."/>
            <person name="Tice H."/>
            <person name="Pitluck S."/>
            <person name="Kiss H."/>
            <person name="Brettin T."/>
            <person name="Bruce D."/>
            <person name="Detter J.C."/>
            <person name="Han C."/>
            <person name="Schmutz J."/>
            <person name="Larimer F."/>
            <person name="Land M."/>
            <person name="Hauser L."/>
            <person name="Kyrpides N."/>
            <person name="Kim E."/>
            <person name="Wawrik B."/>
            <person name="Richardson P."/>
        </authorList>
    </citation>
    <scope>NUCLEOTIDE SEQUENCE [LARGE SCALE GENOMIC DNA]</scope>
    <source>
        <strain evidence="11">DSM 6200 / JCM 39069 / Hxd3</strain>
    </source>
</reference>
<feature type="binding site" evidence="7">
    <location>
        <begin position="158"/>
        <end position="162"/>
    </location>
    <ligand>
        <name>NADP(+)</name>
        <dbReference type="ChEBI" id="CHEBI:58349"/>
    </ligand>
</feature>